<gene>
    <name evidence="2" type="ORF">PHET_09048</name>
</gene>
<dbReference type="PANTHER" id="PTHR10947">
    <property type="entry name" value="PHENYLALANYL-TRNA SYNTHETASE BETA CHAIN AND LEUCINE-RICH REPEAT-CONTAINING PROTEIN 47"/>
    <property type="match status" value="1"/>
</dbReference>
<dbReference type="GO" id="GO:0006432">
    <property type="term" value="P:phenylalanyl-tRNA aminoacylation"/>
    <property type="evidence" value="ECO:0007669"/>
    <property type="project" value="InterPro"/>
</dbReference>
<comment type="caution">
    <text evidence="2">The sequence shown here is derived from an EMBL/GenBank/DDBJ whole genome shotgun (WGS) entry which is preliminary data.</text>
</comment>
<dbReference type="InterPro" id="IPR041616">
    <property type="entry name" value="PheRS_beta_core"/>
</dbReference>
<evidence type="ECO:0000313" key="2">
    <source>
        <dbReference type="EMBL" id="KAF5397725.1"/>
    </source>
</evidence>
<feature type="domain" description="Phenylalanyl tRNA synthetase beta chain core" evidence="1">
    <location>
        <begin position="3"/>
        <end position="111"/>
    </location>
</feature>
<dbReference type="Proteomes" id="UP000748531">
    <property type="component" value="Unassembled WGS sequence"/>
</dbReference>
<dbReference type="AlphaFoldDB" id="A0A8J4SLC3"/>
<proteinExistence type="predicted"/>
<evidence type="ECO:0000259" key="1">
    <source>
        <dbReference type="Pfam" id="PF17759"/>
    </source>
</evidence>
<accession>A0A8J4SLC3</accession>
<dbReference type="OrthoDB" id="1698572at2759"/>
<dbReference type="InterPro" id="IPR045864">
    <property type="entry name" value="aa-tRNA-synth_II/BPL/LPL"/>
</dbReference>
<name>A0A8J4SLC3_9TREM</name>
<organism evidence="2 3">
    <name type="scientific">Paragonimus heterotremus</name>
    <dbReference type="NCBI Taxonomy" id="100268"/>
    <lineage>
        <taxon>Eukaryota</taxon>
        <taxon>Metazoa</taxon>
        <taxon>Spiralia</taxon>
        <taxon>Lophotrochozoa</taxon>
        <taxon>Platyhelminthes</taxon>
        <taxon>Trematoda</taxon>
        <taxon>Digenea</taxon>
        <taxon>Plagiorchiida</taxon>
        <taxon>Troglotremata</taxon>
        <taxon>Troglotrematidae</taxon>
        <taxon>Paragonimus</taxon>
    </lineage>
</organism>
<reference evidence="2" key="1">
    <citation type="submission" date="2019-05" db="EMBL/GenBank/DDBJ databases">
        <title>Annotation for the trematode Paragonimus heterotremus.</title>
        <authorList>
            <person name="Choi Y.-J."/>
        </authorList>
    </citation>
    <scope>NUCLEOTIDE SEQUENCE</scope>
    <source>
        <strain evidence="2">LC</strain>
    </source>
</reference>
<dbReference type="EMBL" id="LUCH01005868">
    <property type="protein sequence ID" value="KAF5397725.1"/>
    <property type="molecule type" value="Genomic_DNA"/>
</dbReference>
<dbReference type="Pfam" id="PF17759">
    <property type="entry name" value="tRNA_synthFbeta"/>
    <property type="match status" value="1"/>
</dbReference>
<keyword evidence="3" id="KW-1185">Reference proteome</keyword>
<dbReference type="SUPFAM" id="SSF55681">
    <property type="entry name" value="Class II aaRS and biotin synthetases"/>
    <property type="match status" value="1"/>
</dbReference>
<dbReference type="PANTHER" id="PTHR10947:SF0">
    <property type="entry name" value="PHENYLALANINE--TRNA LIGASE BETA SUBUNIT"/>
    <property type="match status" value="1"/>
</dbReference>
<sequence length="115" mass="12582">MSDVGAGNHRRVCAVYYNKNSGFEVIHGLLDRLMQLLSVRWAGTSATAPSGDQAPMYDLKATADPTYFNGRCADVVLGPTQRVVGRLGVIHPDVLRNFELTMPCSALELDLEVFL</sequence>
<evidence type="ECO:0000313" key="3">
    <source>
        <dbReference type="Proteomes" id="UP000748531"/>
    </source>
</evidence>
<protein>
    <recommendedName>
        <fullName evidence="1">Phenylalanyl tRNA synthetase beta chain core domain-containing protein</fullName>
    </recommendedName>
</protein>
<dbReference type="GO" id="GO:0009328">
    <property type="term" value="C:phenylalanine-tRNA ligase complex"/>
    <property type="evidence" value="ECO:0007669"/>
    <property type="project" value="TreeGrafter"/>
</dbReference>
<dbReference type="InterPro" id="IPR045060">
    <property type="entry name" value="Phe-tRNA-ligase_IIc_bsu"/>
</dbReference>
<dbReference type="Gene3D" id="3.30.930.10">
    <property type="entry name" value="Bira Bifunctional Protein, Domain 2"/>
    <property type="match status" value="1"/>
</dbReference>
<dbReference type="GO" id="GO:0004826">
    <property type="term" value="F:phenylalanine-tRNA ligase activity"/>
    <property type="evidence" value="ECO:0007669"/>
    <property type="project" value="InterPro"/>
</dbReference>